<keyword evidence="2" id="KW-1185">Reference proteome</keyword>
<dbReference type="RefSeq" id="WP_163954682.1">
    <property type="nucleotide sequence ID" value="NZ_JAAFZH010000018.1"/>
</dbReference>
<protein>
    <submittedName>
        <fullName evidence="1">Uncharacterized protein</fullName>
    </submittedName>
</protein>
<proteinExistence type="predicted"/>
<organism evidence="1 2">
    <name type="scientific">Spirosoma terrae</name>
    <dbReference type="NCBI Taxonomy" id="1968276"/>
    <lineage>
        <taxon>Bacteria</taxon>
        <taxon>Pseudomonadati</taxon>
        <taxon>Bacteroidota</taxon>
        <taxon>Cytophagia</taxon>
        <taxon>Cytophagales</taxon>
        <taxon>Cytophagaceae</taxon>
        <taxon>Spirosoma</taxon>
    </lineage>
</organism>
<reference evidence="1 2" key="1">
    <citation type="submission" date="2020-02" db="EMBL/GenBank/DDBJ databases">
        <title>Draft genome sequence of two Spirosoma agri KCTC 52727 and Spirosoma terrae KCTC 52035.</title>
        <authorList>
            <person name="Rojas J."/>
            <person name="Ambika Manirajan B."/>
            <person name="Suarez C."/>
            <person name="Ratering S."/>
            <person name="Schnell S."/>
        </authorList>
    </citation>
    <scope>NUCLEOTIDE SEQUENCE [LARGE SCALE GENOMIC DNA]</scope>
    <source>
        <strain evidence="1 2">KCTC 52035</strain>
    </source>
</reference>
<evidence type="ECO:0000313" key="2">
    <source>
        <dbReference type="Proteomes" id="UP000474175"/>
    </source>
</evidence>
<comment type="caution">
    <text evidence="1">The sequence shown here is derived from an EMBL/GenBank/DDBJ whole genome shotgun (WGS) entry which is preliminary data.</text>
</comment>
<dbReference type="AlphaFoldDB" id="A0A6L9LFX5"/>
<evidence type="ECO:0000313" key="1">
    <source>
        <dbReference type="EMBL" id="NDU98547.1"/>
    </source>
</evidence>
<gene>
    <name evidence="1" type="ORF">GK108_26920</name>
</gene>
<dbReference type="EMBL" id="JAAFZH010000018">
    <property type="protein sequence ID" value="NDU98547.1"/>
    <property type="molecule type" value="Genomic_DNA"/>
</dbReference>
<dbReference type="Proteomes" id="UP000474175">
    <property type="component" value="Unassembled WGS sequence"/>
</dbReference>
<sequence>MSKRKRIKFLLVLAVLSGLGYGLYQYYQPPLERQQIRFVDSAQAMEDSIRTLRQICQNIETIKAPQFMNCVVQPWDSIMYFRGESVGRFDTLTFANPAFKDMKKGEVRRLLLLLSFLNRNFVSGVYHDTSIDFWLYTYRPDPYYSSFTQVRSLYLCDNRADTLKPAFKHYFTILDRKKKMLLLARNNVQYQRF</sequence>
<name>A0A6L9LFX5_9BACT</name>
<accession>A0A6L9LFX5</accession>